<evidence type="ECO:0000256" key="3">
    <source>
        <dbReference type="ARBA" id="ARBA00022771"/>
    </source>
</evidence>
<dbReference type="PANTHER" id="PTHR14003:SF19">
    <property type="entry name" value="YY2 TRANSCRIPTION FACTOR"/>
    <property type="match status" value="1"/>
</dbReference>
<evidence type="ECO:0000256" key="5">
    <source>
        <dbReference type="PROSITE-ProRule" id="PRU00042"/>
    </source>
</evidence>
<comment type="caution">
    <text evidence="7">The sequence shown here is derived from an EMBL/GenBank/DDBJ whole genome shotgun (WGS) entry which is preliminary data.</text>
</comment>
<dbReference type="GO" id="GO:0000981">
    <property type="term" value="F:DNA-binding transcription factor activity, RNA polymerase II-specific"/>
    <property type="evidence" value="ECO:0007669"/>
    <property type="project" value="TreeGrafter"/>
</dbReference>
<dbReference type="Pfam" id="PF12171">
    <property type="entry name" value="zf-C2H2_jaz"/>
    <property type="match status" value="1"/>
</dbReference>
<keyword evidence="8" id="KW-1185">Reference proteome</keyword>
<dbReference type="EMBL" id="MPUH01000918">
    <property type="protein sequence ID" value="OMJ72230.1"/>
    <property type="molecule type" value="Genomic_DNA"/>
</dbReference>
<reference evidence="7 8" key="1">
    <citation type="submission" date="2016-11" db="EMBL/GenBank/DDBJ databases">
        <title>The macronuclear genome of Stentor coeruleus: a giant cell with tiny introns.</title>
        <authorList>
            <person name="Slabodnick M."/>
            <person name="Ruby J.G."/>
            <person name="Reiff S.B."/>
            <person name="Swart E.C."/>
            <person name="Gosai S."/>
            <person name="Prabakaran S."/>
            <person name="Witkowska E."/>
            <person name="Larue G.E."/>
            <person name="Fisher S."/>
            <person name="Freeman R.M."/>
            <person name="Gunawardena J."/>
            <person name="Chu W."/>
            <person name="Stover N.A."/>
            <person name="Gregory B.D."/>
            <person name="Nowacki M."/>
            <person name="Derisi J."/>
            <person name="Roy S.W."/>
            <person name="Marshall W.F."/>
            <person name="Sood P."/>
        </authorList>
    </citation>
    <scope>NUCLEOTIDE SEQUENCE [LARGE SCALE GENOMIC DNA]</scope>
    <source>
        <strain evidence="7">WM001</strain>
    </source>
</reference>
<dbReference type="InterPro" id="IPR036236">
    <property type="entry name" value="Znf_C2H2_sf"/>
</dbReference>
<dbReference type="PROSITE" id="PS50157">
    <property type="entry name" value="ZINC_FINGER_C2H2_2"/>
    <property type="match status" value="3"/>
</dbReference>
<accession>A0A1R2B6H7</accession>
<evidence type="ECO:0000256" key="2">
    <source>
        <dbReference type="ARBA" id="ARBA00022737"/>
    </source>
</evidence>
<dbReference type="GO" id="GO:0031519">
    <property type="term" value="C:PcG protein complex"/>
    <property type="evidence" value="ECO:0007669"/>
    <property type="project" value="TreeGrafter"/>
</dbReference>
<dbReference type="SMART" id="SM00355">
    <property type="entry name" value="ZnF_C2H2"/>
    <property type="match status" value="3"/>
</dbReference>
<evidence type="ECO:0000259" key="6">
    <source>
        <dbReference type="PROSITE" id="PS50157"/>
    </source>
</evidence>
<dbReference type="PROSITE" id="PS00028">
    <property type="entry name" value="ZINC_FINGER_C2H2_1"/>
    <property type="match status" value="2"/>
</dbReference>
<feature type="domain" description="C2H2-type" evidence="6">
    <location>
        <begin position="34"/>
        <end position="61"/>
    </location>
</feature>
<gene>
    <name evidence="7" type="ORF">SteCoe_29369</name>
</gene>
<dbReference type="Pfam" id="PF00096">
    <property type="entry name" value="zf-C2H2"/>
    <property type="match status" value="2"/>
</dbReference>
<feature type="domain" description="C2H2-type" evidence="6">
    <location>
        <begin position="62"/>
        <end position="91"/>
    </location>
</feature>
<dbReference type="InterPro" id="IPR022755">
    <property type="entry name" value="Znf_C2H2_jaz"/>
</dbReference>
<dbReference type="GO" id="GO:0000785">
    <property type="term" value="C:chromatin"/>
    <property type="evidence" value="ECO:0007669"/>
    <property type="project" value="TreeGrafter"/>
</dbReference>
<dbReference type="OrthoDB" id="2687452at2759"/>
<keyword evidence="2" id="KW-0677">Repeat</keyword>
<evidence type="ECO:0000256" key="4">
    <source>
        <dbReference type="ARBA" id="ARBA00022833"/>
    </source>
</evidence>
<keyword evidence="3 5" id="KW-0863">Zinc-finger</keyword>
<dbReference type="Gene3D" id="3.30.160.60">
    <property type="entry name" value="Classic Zinc Finger"/>
    <property type="match status" value="2"/>
</dbReference>
<dbReference type="GO" id="GO:0008270">
    <property type="term" value="F:zinc ion binding"/>
    <property type="evidence" value="ECO:0007669"/>
    <property type="project" value="UniProtKB-KW"/>
</dbReference>
<evidence type="ECO:0000313" key="7">
    <source>
        <dbReference type="EMBL" id="OMJ72230.1"/>
    </source>
</evidence>
<dbReference type="GO" id="GO:0000978">
    <property type="term" value="F:RNA polymerase II cis-regulatory region sequence-specific DNA binding"/>
    <property type="evidence" value="ECO:0007669"/>
    <property type="project" value="TreeGrafter"/>
</dbReference>
<evidence type="ECO:0000313" key="8">
    <source>
        <dbReference type="Proteomes" id="UP000187209"/>
    </source>
</evidence>
<sequence>METILKCIDCNKVFASENNLKNHIKVCKTKNRKFTCKYCKKTLSSKQNLKEHQFTHTKELPYVCKTPGCGLRFRQGSVLSSHKRIHNTIENYVNRNSYNWIKLSDFIERINENKSLNLEGNGEKIKLPLITCPQQFFIERNIISIDFKSLS</sequence>
<dbReference type="Proteomes" id="UP000187209">
    <property type="component" value="Unassembled WGS sequence"/>
</dbReference>
<proteinExistence type="predicted"/>
<name>A0A1R2B6H7_9CILI</name>
<evidence type="ECO:0000256" key="1">
    <source>
        <dbReference type="ARBA" id="ARBA00022723"/>
    </source>
</evidence>
<keyword evidence="4" id="KW-0862">Zinc</keyword>
<keyword evidence="1" id="KW-0479">Metal-binding</keyword>
<dbReference type="AlphaFoldDB" id="A0A1R2B6H7"/>
<feature type="domain" description="C2H2-type" evidence="6">
    <location>
        <begin position="5"/>
        <end position="33"/>
    </location>
</feature>
<dbReference type="SUPFAM" id="SSF57667">
    <property type="entry name" value="beta-beta-alpha zinc fingers"/>
    <property type="match status" value="2"/>
</dbReference>
<protein>
    <recommendedName>
        <fullName evidence="6">C2H2-type domain-containing protein</fullName>
    </recommendedName>
</protein>
<organism evidence="7 8">
    <name type="scientific">Stentor coeruleus</name>
    <dbReference type="NCBI Taxonomy" id="5963"/>
    <lineage>
        <taxon>Eukaryota</taxon>
        <taxon>Sar</taxon>
        <taxon>Alveolata</taxon>
        <taxon>Ciliophora</taxon>
        <taxon>Postciliodesmatophora</taxon>
        <taxon>Heterotrichea</taxon>
        <taxon>Heterotrichida</taxon>
        <taxon>Stentoridae</taxon>
        <taxon>Stentor</taxon>
    </lineage>
</organism>
<dbReference type="PANTHER" id="PTHR14003">
    <property type="entry name" value="TRANSCRIPTIONAL REPRESSOR PROTEIN YY"/>
    <property type="match status" value="1"/>
</dbReference>
<dbReference type="GO" id="GO:0005667">
    <property type="term" value="C:transcription regulator complex"/>
    <property type="evidence" value="ECO:0007669"/>
    <property type="project" value="TreeGrafter"/>
</dbReference>
<dbReference type="InterPro" id="IPR013087">
    <property type="entry name" value="Znf_C2H2_type"/>
</dbReference>